<evidence type="ECO:0000313" key="1">
    <source>
        <dbReference type="EMBL" id="RNA34281.1"/>
    </source>
</evidence>
<proteinExistence type="predicted"/>
<evidence type="ECO:0000313" key="2">
    <source>
        <dbReference type="Proteomes" id="UP000276133"/>
    </source>
</evidence>
<keyword evidence="2" id="KW-1185">Reference proteome</keyword>
<gene>
    <name evidence="1" type="ORF">BpHYR1_029817</name>
</gene>
<sequence>MSSEANEIKSSSIQISCENTFSSFFEELTYVPCYLIETEQLFRIKTGKLAFDRIARHDLKIVCQLFQSTNVDKLLASIVNTLDDSHARINVQYQTSGPRFSHENCTIVSAAEIIAEQIDRLQAVRKLGARPCTLLLF</sequence>
<organism evidence="1 2">
    <name type="scientific">Brachionus plicatilis</name>
    <name type="common">Marine rotifer</name>
    <name type="synonym">Brachionus muelleri</name>
    <dbReference type="NCBI Taxonomy" id="10195"/>
    <lineage>
        <taxon>Eukaryota</taxon>
        <taxon>Metazoa</taxon>
        <taxon>Spiralia</taxon>
        <taxon>Gnathifera</taxon>
        <taxon>Rotifera</taxon>
        <taxon>Eurotatoria</taxon>
        <taxon>Monogononta</taxon>
        <taxon>Pseudotrocha</taxon>
        <taxon>Ploima</taxon>
        <taxon>Brachionidae</taxon>
        <taxon>Brachionus</taxon>
    </lineage>
</organism>
<accession>A0A3M7SES4</accession>
<dbReference type="EMBL" id="REGN01001503">
    <property type="protein sequence ID" value="RNA34281.1"/>
    <property type="molecule type" value="Genomic_DNA"/>
</dbReference>
<name>A0A3M7SES4_BRAPC</name>
<protein>
    <submittedName>
        <fullName evidence="1">Uncharacterized protein</fullName>
    </submittedName>
</protein>
<comment type="caution">
    <text evidence="1">The sequence shown here is derived from an EMBL/GenBank/DDBJ whole genome shotgun (WGS) entry which is preliminary data.</text>
</comment>
<reference evidence="1 2" key="1">
    <citation type="journal article" date="2018" name="Sci. Rep.">
        <title>Genomic signatures of local adaptation to the degree of environmental predictability in rotifers.</title>
        <authorList>
            <person name="Franch-Gras L."/>
            <person name="Hahn C."/>
            <person name="Garcia-Roger E.M."/>
            <person name="Carmona M.J."/>
            <person name="Serra M."/>
            <person name="Gomez A."/>
        </authorList>
    </citation>
    <scope>NUCLEOTIDE SEQUENCE [LARGE SCALE GENOMIC DNA]</scope>
    <source>
        <strain evidence="1">HYR1</strain>
    </source>
</reference>
<dbReference type="AlphaFoldDB" id="A0A3M7SES4"/>
<dbReference type="Proteomes" id="UP000276133">
    <property type="component" value="Unassembled WGS sequence"/>
</dbReference>